<dbReference type="PANTHER" id="PTHR31642">
    <property type="entry name" value="TRICHOTHECENE 3-O-ACETYLTRANSFERASE"/>
    <property type="match status" value="1"/>
</dbReference>
<sequence length="433" mass="47055">MNPSDMDGIVYGHRVSTVVPASITEGEEKMTHKLTNADLAMKLHYVRGVYLFRSQAVEGLSAVHLKDSLFPLLNSYYPAAGRIRRSPPEGGRPFIKCNDSGVRVVEAECQKTVDEWLALTAGQSSPDPYDRLLRRDHFLGRDDDLAFSPLLFIQLTWFKCGGVSVGVSWAHVLGDPFSVSEFFTKMGQLVAGAANLPPPLPVHIPAETADNNFPSSLGRVPPVGELWDLAPTSNMVTNTYHFSTKQIGQLLLISKSFFNAIAAVIWKSLARVRCSPAGLKTVTVIKAPRRDGKDELRPAAGNWQAAISVVKVTMDVAEADVAELAEKISENAEEENGIIEEFAGLGENNVPSSDFYVYGANLTFVDLEGAKIYEFELKGQKPIYANYTIGGVGEEGAVLVLPEDSEGGRIVNVTLPEHLGQELANDLKGILGN</sequence>
<protein>
    <submittedName>
        <fullName evidence="2">Uncharacterized protein</fullName>
    </submittedName>
</protein>
<evidence type="ECO:0000256" key="1">
    <source>
        <dbReference type="ARBA" id="ARBA00009861"/>
    </source>
</evidence>
<name>A0A484LDC7_9ASTE</name>
<gene>
    <name evidence="2" type="ORF">CCAM_LOCUS15992</name>
</gene>
<dbReference type="OrthoDB" id="1862401at2759"/>
<evidence type="ECO:0000313" key="3">
    <source>
        <dbReference type="Proteomes" id="UP000595140"/>
    </source>
</evidence>
<proteinExistence type="inferred from homology"/>
<evidence type="ECO:0000313" key="2">
    <source>
        <dbReference type="EMBL" id="VFQ74216.1"/>
    </source>
</evidence>
<dbReference type="InterPro" id="IPR023213">
    <property type="entry name" value="CAT-like_dom_sf"/>
</dbReference>
<comment type="similarity">
    <text evidence="1">Belongs to the plant acyltransferase family.</text>
</comment>
<dbReference type="Pfam" id="PF02458">
    <property type="entry name" value="Transferase"/>
    <property type="match status" value="1"/>
</dbReference>
<dbReference type="PANTHER" id="PTHR31642:SF259">
    <property type="entry name" value="PROTEIN ECERIFERUM 2"/>
    <property type="match status" value="1"/>
</dbReference>
<accession>A0A484LDC7</accession>
<dbReference type="EMBL" id="OOIL02001327">
    <property type="protein sequence ID" value="VFQ74216.1"/>
    <property type="molecule type" value="Genomic_DNA"/>
</dbReference>
<dbReference type="InterPro" id="IPR050317">
    <property type="entry name" value="Plant_Fungal_Acyltransferase"/>
</dbReference>
<dbReference type="GO" id="GO:0016747">
    <property type="term" value="F:acyltransferase activity, transferring groups other than amino-acyl groups"/>
    <property type="evidence" value="ECO:0007669"/>
    <property type="project" value="TreeGrafter"/>
</dbReference>
<dbReference type="AlphaFoldDB" id="A0A484LDC7"/>
<keyword evidence="3" id="KW-1185">Reference proteome</keyword>
<dbReference type="Proteomes" id="UP000595140">
    <property type="component" value="Unassembled WGS sequence"/>
</dbReference>
<dbReference type="Gene3D" id="3.30.559.10">
    <property type="entry name" value="Chloramphenicol acetyltransferase-like domain"/>
    <property type="match status" value="2"/>
</dbReference>
<reference evidence="2 3" key="1">
    <citation type="submission" date="2018-04" db="EMBL/GenBank/DDBJ databases">
        <authorList>
            <person name="Vogel A."/>
        </authorList>
    </citation>
    <scope>NUCLEOTIDE SEQUENCE [LARGE SCALE GENOMIC DNA]</scope>
</reference>
<organism evidence="2 3">
    <name type="scientific">Cuscuta campestris</name>
    <dbReference type="NCBI Taxonomy" id="132261"/>
    <lineage>
        <taxon>Eukaryota</taxon>
        <taxon>Viridiplantae</taxon>
        <taxon>Streptophyta</taxon>
        <taxon>Embryophyta</taxon>
        <taxon>Tracheophyta</taxon>
        <taxon>Spermatophyta</taxon>
        <taxon>Magnoliopsida</taxon>
        <taxon>eudicotyledons</taxon>
        <taxon>Gunneridae</taxon>
        <taxon>Pentapetalae</taxon>
        <taxon>asterids</taxon>
        <taxon>lamiids</taxon>
        <taxon>Solanales</taxon>
        <taxon>Convolvulaceae</taxon>
        <taxon>Cuscuteae</taxon>
        <taxon>Cuscuta</taxon>
        <taxon>Cuscuta subgen. Grammica</taxon>
        <taxon>Cuscuta sect. Cleistogrammica</taxon>
    </lineage>
</organism>